<dbReference type="PANTHER" id="PTHR30158:SF23">
    <property type="entry name" value="MULTIDRUG RESISTANCE PROTEIN MEXA"/>
    <property type="match status" value="1"/>
</dbReference>
<feature type="region of interest" description="Disordered" evidence="3">
    <location>
        <begin position="319"/>
        <end position="356"/>
    </location>
</feature>
<dbReference type="Gene3D" id="2.40.30.170">
    <property type="match status" value="1"/>
</dbReference>
<evidence type="ECO:0000256" key="2">
    <source>
        <dbReference type="SAM" id="Coils"/>
    </source>
</evidence>
<dbReference type="KEGG" id="pnd:Pla175_25990"/>
<dbReference type="GO" id="GO:0005886">
    <property type="term" value="C:plasma membrane"/>
    <property type="evidence" value="ECO:0007669"/>
    <property type="project" value="TreeGrafter"/>
</dbReference>
<dbReference type="PROSITE" id="PS51257">
    <property type="entry name" value="PROKAR_LIPOPROTEIN"/>
    <property type="match status" value="1"/>
</dbReference>
<dbReference type="NCBIfam" id="TIGR01730">
    <property type="entry name" value="RND_mfp"/>
    <property type="match status" value="1"/>
</dbReference>
<feature type="coiled-coil region" evidence="2">
    <location>
        <begin position="131"/>
        <end position="158"/>
    </location>
</feature>
<accession>A0A518DCK2</accession>
<name>A0A518DCK2_9BACT</name>
<evidence type="ECO:0000313" key="6">
    <source>
        <dbReference type="EMBL" id="QDU89212.1"/>
    </source>
</evidence>
<dbReference type="PANTHER" id="PTHR30158">
    <property type="entry name" value="ACRA/E-RELATED COMPONENT OF DRUG EFFLUX TRANSPORTER"/>
    <property type="match status" value="1"/>
</dbReference>
<dbReference type="GO" id="GO:0022857">
    <property type="term" value="F:transmembrane transporter activity"/>
    <property type="evidence" value="ECO:0007669"/>
    <property type="project" value="InterPro"/>
</dbReference>
<reference evidence="6 7" key="1">
    <citation type="submission" date="2019-02" db="EMBL/GenBank/DDBJ databases">
        <title>Deep-cultivation of Planctomycetes and their phenomic and genomic characterization uncovers novel biology.</title>
        <authorList>
            <person name="Wiegand S."/>
            <person name="Jogler M."/>
            <person name="Boedeker C."/>
            <person name="Pinto D."/>
            <person name="Vollmers J."/>
            <person name="Rivas-Marin E."/>
            <person name="Kohn T."/>
            <person name="Peeters S.H."/>
            <person name="Heuer A."/>
            <person name="Rast P."/>
            <person name="Oberbeckmann S."/>
            <person name="Bunk B."/>
            <person name="Jeske O."/>
            <person name="Meyerdierks A."/>
            <person name="Storesund J.E."/>
            <person name="Kallscheuer N."/>
            <person name="Luecker S."/>
            <person name="Lage O.M."/>
            <person name="Pohl T."/>
            <person name="Merkel B.J."/>
            <person name="Hornburger P."/>
            <person name="Mueller R.-W."/>
            <person name="Bruemmer F."/>
            <person name="Labrenz M."/>
            <person name="Spormann A.M."/>
            <person name="Op den Camp H."/>
            <person name="Overmann J."/>
            <person name="Amann R."/>
            <person name="Jetten M.S.M."/>
            <person name="Mascher T."/>
            <person name="Medema M.H."/>
            <person name="Devos D.P."/>
            <person name="Kaster A.-K."/>
            <person name="Ovreas L."/>
            <person name="Rohde M."/>
            <person name="Galperin M.Y."/>
            <person name="Jogler C."/>
        </authorList>
    </citation>
    <scope>NUCLEOTIDE SEQUENCE [LARGE SCALE GENOMIC DNA]</scope>
    <source>
        <strain evidence="6 7">Pla175</strain>
    </source>
</reference>
<evidence type="ECO:0000259" key="4">
    <source>
        <dbReference type="Pfam" id="PF25917"/>
    </source>
</evidence>
<dbReference type="Proteomes" id="UP000317429">
    <property type="component" value="Chromosome"/>
</dbReference>
<dbReference type="Pfam" id="PF25944">
    <property type="entry name" value="Beta-barrel_RND"/>
    <property type="match status" value="1"/>
</dbReference>
<organism evidence="6 7">
    <name type="scientific">Pirellulimonas nuda</name>
    <dbReference type="NCBI Taxonomy" id="2528009"/>
    <lineage>
        <taxon>Bacteria</taxon>
        <taxon>Pseudomonadati</taxon>
        <taxon>Planctomycetota</taxon>
        <taxon>Planctomycetia</taxon>
        <taxon>Pirellulales</taxon>
        <taxon>Lacipirellulaceae</taxon>
        <taxon>Pirellulimonas</taxon>
    </lineage>
</organism>
<dbReference type="SUPFAM" id="SSF111369">
    <property type="entry name" value="HlyD-like secretion proteins"/>
    <property type="match status" value="1"/>
</dbReference>
<dbReference type="EMBL" id="CP036291">
    <property type="protein sequence ID" value="QDU89212.1"/>
    <property type="molecule type" value="Genomic_DNA"/>
</dbReference>
<proteinExistence type="inferred from homology"/>
<evidence type="ECO:0000313" key="7">
    <source>
        <dbReference type="Proteomes" id="UP000317429"/>
    </source>
</evidence>
<feature type="domain" description="Multidrug resistance protein MdtA-like barrel-sandwich hybrid" evidence="4">
    <location>
        <begin position="61"/>
        <end position="181"/>
    </location>
</feature>
<dbReference type="InterPro" id="IPR006143">
    <property type="entry name" value="RND_pump_MFP"/>
</dbReference>
<dbReference type="OrthoDB" id="9816569at2"/>
<dbReference type="Gene3D" id="1.10.287.470">
    <property type="entry name" value="Helix hairpin bin"/>
    <property type="match status" value="1"/>
</dbReference>
<dbReference type="InterPro" id="IPR058625">
    <property type="entry name" value="MdtA-like_BSH"/>
</dbReference>
<protein>
    <submittedName>
        <fullName evidence="6">Efflux pump periplasmic linker BepD</fullName>
    </submittedName>
</protein>
<evidence type="ECO:0000259" key="5">
    <source>
        <dbReference type="Pfam" id="PF25944"/>
    </source>
</evidence>
<keyword evidence="7" id="KW-1185">Reference proteome</keyword>
<dbReference type="RefSeq" id="WP_145285286.1">
    <property type="nucleotide sequence ID" value="NZ_CP036291.1"/>
</dbReference>
<dbReference type="InterPro" id="IPR058626">
    <property type="entry name" value="MdtA-like_b-barrel"/>
</dbReference>
<evidence type="ECO:0000256" key="3">
    <source>
        <dbReference type="SAM" id="MobiDB-lite"/>
    </source>
</evidence>
<gene>
    <name evidence="6" type="primary">bepD</name>
    <name evidence="6" type="ORF">Pla175_25990</name>
</gene>
<dbReference type="GO" id="GO:0046677">
    <property type="term" value="P:response to antibiotic"/>
    <property type="evidence" value="ECO:0007669"/>
    <property type="project" value="TreeGrafter"/>
</dbReference>
<dbReference type="Pfam" id="PF25917">
    <property type="entry name" value="BSH_RND"/>
    <property type="match status" value="1"/>
</dbReference>
<evidence type="ECO:0000256" key="1">
    <source>
        <dbReference type="ARBA" id="ARBA00009477"/>
    </source>
</evidence>
<dbReference type="AlphaFoldDB" id="A0A518DCK2"/>
<feature type="domain" description="Multidrug resistance protein MdtA-like beta-barrel" evidence="5">
    <location>
        <begin position="191"/>
        <end position="269"/>
    </location>
</feature>
<keyword evidence="2" id="KW-0175">Coiled coil</keyword>
<dbReference type="GO" id="GO:0030313">
    <property type="term" value="C:cell envelope"/>
    <property type="evidence" value="ECO:0007669"/>
    <property type="project" value="UniProtKB-SubCell"/>
</dbReference>
<sequence length="421" mass="46485">MRLLPLPAILVSLGLAILAGCDKPAQKEHEEAHKILVTRPVVKDVVSTQQYVCQIHSWRHIEVCALEGGYLEKISVQEGQAVKEGDLLFKILPVLYQARLNSEIAEAQLAQIELDNTQRLYQQNVVAQPEVALAKAKLAKAQSKVDLTRAELDFATIEAPFEGIIDTQRMQQGSLIAEGDVLTTLSDNNVMWVYFNVPEARYLEYEAGKNREALKIELMLANGEKFPYEGKIGAIEADFNNETGNIAFRADFPNPDHLLRHGQTGTVLVSHVVKDAVVIPQRATYEILAKKYAYVVGDAGEGEETEGKAMEETGHAAHAEPVGGASHSAGNEQVSKKSAEQHSDHQASGHEAGNDLQEGVVHQREIVILSEQDDIYLINEGLNASDKIVLEGIRQVRDGEAVEYEFRAPEEVLEHLKYKAE</sequence>
<dbReference type="Gene3D" id="2.40.420.20">
    <property type="match status" value="1"/>
</dbReference>
<feature type="compositionally biased region" description="Basic and acidic residues" evidence="3">
    <location>
        <begin position="334"/>
        <end position="348"/>
    </location>
</feature>
<comment type="similarity">
    <text evidence="1">Belongs to the membrane fusion protein (MFP) (TC 8.A.1) family.</text>
</comment>
<dbReference type="Gene3D" id="2.40.50.100">
    <property type="match status" value="1"/>
</dbReference>